<reference evidence="4" key="1">
    <citation type="submission" date="2011-07" db="EMBL/GenBank/DDBJ databases">
        <authorList>
            <consortium name="Caenorhabditis brenneri Sequencing and Analysis Consortium"/>
            <person name="Wilson R.K."/>
        </authorList>
    </citation>
    <scope>NUCLEOTIDE SEQUENCE [LARGE SCALE GENOMIC DNA]</scope>
    <source>
        <strain evidence="4">PB2801</strain>
    </source>
</reference>
<evidence type="ECO:0000313" key="3">
    <source>
        <dbReference type="EMBL" id="EGT38737.1"/>
    </source>
</evidence>
<evidence type="ECO:0000256" key="1">
    <source>
        <dbReference type="SAM" id="Coils"/>
    </source>
</evidence>
<dbReference type="HOGENOM" id="CLU_687414_0_0_1"/>
<accession>G0NWD6</accession>
<name>G0NWD6_CAEBE</name>
<keyword evidence="4" id="KW-1185">Reference proteome</keyword>
<dbReference type="Proteomes" id="UP000008068">
    <property type="component" value="Unassembled WGS sequence"/>
</dbReference>
<feature type="compositionally biased region" description="Basic and acidic residues" evidence="2">
    <location>
        <begin position="374"/>
        <end position="386"/>
    </location>
</feature>
<dbReference type="InParanoid" id="G0NWD6"/>
<dbReference type="AlphaFoldDB" id="G0NWD6"/>
<keyword evidence="1" id="KW-0175">Coiled coil</keyword>
<dbReference type="OMA" id="REFHETE"/>
<sequence>MVWPFETANDVKKQCERDRITKANEAERNVRINVENHKNSGAAQLHQETIGMEAQKRVELDVMKQATQATLNELNDANFKTKRDIAEKSSKEKARVLQEHEAKIKQREQERDKAAREQSQRTEGLRKDQDEAIHKVEQLKKENLKEQIKELEKTSELQNEIFDAEKQLSEKHDREFHETEKKAYEDHLQVEKNFNDKAEEDYQLTHRDTQRNQQMLIERLSSNLTLRVKQSLSNDVKAVNSEITNAKQLATIIQTGLNESLELLVADMGKNERSQASDHLKKVQIDLSQLTDNVTSMERKAKKIVDQNIQTELQEAFTKIRKKINAAADPITDVKREMRSTKEFNEAKRDKMAKSVKAVIKLVGKLPQLNSGESEIRETIDDDQKKLTKQQKAIENVTEEN</sequence>
<proteinExistence type="predicted"/>
<feature type="region of interest" description="Disordered" evidence="2">
    <location>
        <begin position="102"/>
        <end position="130"/>
    </location>
</feature>
<protein>
    <submittedName>
        <fullName evidence="3">Uncharacterized protein</fullName>
    </submittedName>
</protein>
<organism evidence="4">
    <name type="scientific">Caenorhabditis brenneri</name>
    <name type="common">Nematode worm</name>
    <dbReference type="NCBI Taxonomy" id="135651"/>
    <lineage>
        <taxon>Eukaryota</taxon>
        <taxon>Metazoa</taxon>
        <taxon>Ecdysozoa</taxon>
        <taxon>Nematoda</taxon>
        <taxon>Chromadorea</taxon>
        <taxon>Rhabditida</taxon>
        <taxon>Rhabditina</taxon>
        <taxon>Rhabditomorpha</taxon>
        <taxon>Rhabditoidea</taxon>
        <taxon>Rhabditidae</taxon>
        <taxon>Peloderinae</taxon>
        <taxon>Caenorhabditis</taxon>
    </lineage>
</organism>
<feature type="region of interest" description="Disordered" evidence="2">
    <location>
        <begin position="374"/>
        <end position="401"/>
    </location>
</feature>
<evidence type="ECO:0000256" key="2">
    <source>
        <dbReference type="SAM" id="MobiDB-lite"/>
    </source>
</evidence>
<gene>
    <name evidence="3" type="ORF">CAEBREN_17851</name>
</gene>
<evidence type="ECO:0000313" key="4">
    <source>
        <dbReference type="Proteomes" id="UP000008068"/>
    </source>
</evidence>
<dbReference type="EMBL" id="GL379963">
    <property type="protein sequence ID" value="EGT38737.1"/>
    <property type="molecule type" value="Genomic_DNA"/>
</dbReference>
<feature type="coiled-coil region" evidence="1">
    <location>
        <begin position="280"/>
        <end position="307"/>
    </location>
</feature>
<dbReference type="eggNOG" id="ENOG502TK2U">
    <property type="taxonomic scope" value="Eukaryota"/>
</dbReference>